<gene>
    <name evidence="1" type="ORF">PSTG_19327</name>
</gene>
<comment type="caution">
    <text evidence="1">The sequence shown here is derived from an EMBL/GenBank/DDBJ whole genome shotgun (WGS) entry which is preliminary data.</text>
</comment>
<name>A0A0L0UJL8_9BASI</name>
<reference evidence="2" key="1">
    <citation type="submission" date="2014-03" db="EMBL/GenBank/DDBJ databases">
        <title>The Genome Sequence of Puccinia striiformis f. sp. tritici PST-78.</title>
        <authorList>
            <consortium name="The Broad Institute Genome Sequencing Platform"/>
            <person name="Cuomo C."/>
            <person name="Hulbert S."/>
            <person name="Chen X."/>
            <person name="Walker B."/>
            <person name="Young S.K."/>
            <person name="Zeng Q."/>
            <person name="Gargeya S."/>
            <person name="Fitzgerald M."/>
            <person name="Haas B."/>
            <person name="Abouelleil A."/>
            <person name="Alvarado L."/>
            <person name="Arachchi H.M."/>
            <person name="Berlin A.M."/>
            <person name="Chapman S.B."/>
            <person name="Goldberg J."/>
            <person name="Griggs A."/>
            <person name="Gujja S."/>
            <person name="Hansen M."/>
            <person name="Howarth C."/>
            <person name="Imamovic A."/>
            <person name="Larimer J."/>
            <person name="McCowan C."/>
            <person name="Montmayeur A."/>
            <person name="Murphy C."/>
            <person name="Neiman D."/>
            <person name="Pearson M."/>
            <person name="Priest M."/>
            <person name="Roberts A."/>
            <person name="Saif S."/>
            <person name="Shea T."/>
            <person name="Sisk P."/>
            <person name="Sykes S."/>
            <person name="Wortman J."/>
            <person name="Nusbaum C."/>
            <person name="Birren B."/>
        </authorList>
    </citation>
    <scope>NUCLEOTIDE SEQUENCE [LARGE SCALE GENOMIC DNA]</scope>
    <source>
        <strain evidence="2">race PST-78</strain>
    </source>
</reference>
<evidence type="ECO:0000313" key="1">
    <source>
        <dbReference type="EMBL" id="KNE87292.1"/>
    </source>
</evidence>
<dbReference type="AlphaFoldDB" id="A0A0L0UJL8"/>
<keyword evidence="2" id="KW-1185">Reference proteome</keyword>
<accession>A0A0L0UJL8</accession>
<protein>
    <submittedName>
        <fullName evidence="1">Uncharacterized protein</fullName>
    </submittedName>
</protein>
<sequence length="187" mass="21152">MEVVDLSHNLLREVPEELLNPADEQLEASAQLNGVTLLEGNRFAADYWQKFDGYWQRVNRALPDLVKSARDGAFDSGNPRLEKLRRLYPNKRTQEARKWVWSLGAAADAELDRLEQAFNTLQQQLNAWAFSGGVANTNATFVRASDRSTQAALRTAIRLSSVFSRAGDARPRKCLPMTESRLAWSWT</sequence>
<proteinExistence type="predicted"/>
<dbReference type="EMBL" id="AJIL01005961">
    <property type="protein sequence ID" value="KNE87292.1"/>
    <property type="molecule type" value="Genomic_DNA"/>
</dbReference>
<dbReference type="Proteomes" id="UP000054564">
    <property type="component" value="Unassembled WGS sequence"/>
</dbReference>
<evidence type="ECO:0000313" key="2">
    <source>
        <dbReference type="Proteomes" id="UP000054564"/>
    </source>
</evidence>
<organism evidence="1 2">
    <name type="scientific">Puccinia striiformis f. sp. tritici PST-78</name>
    <dbReference type="NCBI Taxonomy" id="1165861"/>
    <lineage>
        <taxon>Eukaryota</taxon>
        <taxon>Fungi</taxon>
        <taxon>Dikarya</taxon>
        <taxon>Basidiomycota</taxon>
        <taxon>Pucciniomycotina</taxon>
        <taxon>Pucciniomycetes</taxon>
        <taxon>Pucciniales</taxon>
        <taxon>Pucciniaceae</taxon>
        <taxon>Puccinia</taxon>
    </lineage>
</organism>